<proteinExistence type="predicted"/>
<comment type="caution">
    <text evidence="2">The sequence shown here is derived from an EMBL/GenBank/DDBJ whole genome shotgun (WGS) entry which is preliminary data.</text>
</comment>
<keyword evidence="3" id="KW-1185">Reference proteome</keyword>
<sequence length="152" mass="17146">MKYGKEIFQDNTTQLMTIIVSLALAIVAKKLAGDIANMSLLAFIMEGYTLIDRSGHLSIHRNVLLPFLMYFLSCAFLLWMGVTNLVTCNERHDKSFVLLKILLGYLQLVLFGMLLVISGMLFVYFMVLAFITIILTAVLNFATSFHEVPKNT</sequence>
<feature type="transmembrane region" description="Helical" evidence="1">
    <location>
        <begin position="63"/>
        <end position="85"/>
    </location>
</feature>
<keyword evidence="1" id="KW-1133">Transmembrane helix</keyword>
<dbReference type="EMBL" id="JAFBDR010000025">
    <property type="protein sequence ID" value="MBM7573012.1"/>
    <property type="molecule type" value="Genomic_DNA"/>
</dbReference>
<feature type="transmembrane region" description="Helical" evidence="1">
    <location>
        <begin position="123"/>
        <end position="142"/>
    </location>
</feature>
<gene>
    <name evidence="2" type="ORF">JOC48_003560</name>
</gene>
<feature type="transmembrane region" description="Helical" evidence="1">
    <location>
        <begin position="97"/>
        <end position="117"/>
    </location>
</feature>
<dbReference type="Proteomes" id="UP001296943">
    <property type="component" value="Unassembled WGS sequence"/>
</dbReference>
<evidence type="ECO:0000313" key="3">
    <source>
        <dbReference type="Proteomes" id="UP001296943"/>
    </source>
</evidence>
<organism evidence="2 3">
    <name type="scientific">Aquibacillus albus</name>
    <dbReference type="NCBI Taxonomy" id="1168171"/>
    <lineage>
        <taxon>Bacteria</taxon>
        <taxon>Bacillati</taxon>
        <taxon>Bacillota</taxon>
        <taxon>Bacilli</taxon>
        <taxon>Bacillales</taxon>
        <taxon>Bacillaceae</taxon>
        <taxon>Aquibacillus</taxon>
    </lineage>
</organism>
<name>A0ABS2N4G2_9BACI</name>
<evidence type="ECO:0000256" key="1">
    <source>
        <dbReference type="SAM" id="Phobius"/>
    </source>
</evidence>
<reference evidence="2 3" key="1">
    <citation type="submission" date="2021-01" db="EMBL/GenBank/DDBJ databases">
        <title>Genomic Encyclopedia of Type Strains, Phase IV (KMG-IV): sequencing the most valuable type-strain genomes for metagenomic binning, comparative biology and taxonomic classification.</title>
        <authorList>
            <person name="Goeker M."/>
        </authorList>
    </citation>
    <scope>NUCLEOTIDE SEQUENCE [LARGE SCALE GENOMIC DNA]</scope>
    <source>
        <strain evidence="2 3">DSM 23711</strain>
    </source>
</reference>
<keyword evidence="1" id="KW-0472">Membrane</keyword>
<keyword evidence="1" id="KW-0812">Transmembrane</keyword>
<protein>
    <submittedName>
        <fullName evidence="2">Uncharacterized protein</fullName>
    </submittedName>
</protein>
<evidence type="ECO:0000313" key="2">
    <source>
        <dbReference type="EMBL" id="MBM7573012.1"/>
    </source>
</evidence>
<dbReference type="RefSeq" id="WP_204501681.1">
    <property type="nucleotide sequence ID" value="NZ_JAFBDR010000025.1"/>
</dbReference>
<accession>A0ABS2N4G2</accession>